<dbReference type="PANTHER" id="PTHR38467">
    <property type="match status" value="1"/>
</dbReference>
<feature type="region of interest" description="Disordered" evidence="1">
    <location>
        <begin position="849"/>
        <end position="893"/>
    </location>
</feature>
<accession>A0AA49GTS7</accession>
<gene>
    <name evidence="3" type="ORF">K4G66_08295</name>
</gene>
<evidence type="ECO:0000259" key="2">
    <source>
        <dbReference type="Pfam" id="PF19044"/>
    </source>
</evidence>
<dbReference type="SUPFAM" id="SSF52540">
    <property type="entry name" value="P-loop containing nucleoside triphosphate hydrolases"/>
    <property type="match status" value="1"/>
</dbReference>
<dbReference type="EMBL" id="CP120682">
    <property type="protein sequence ID" value="WKN38701.1"/>
    <property type="molecule type" value="Genomic_DNA"/>
</dbReference>
<dbReference type="AlphaFoldDB" id="A0AA49GTS7"/>
<sequence>MFLTKAAKLSKKTAYLREKLPVFTLEDNKVIFRDGRVAVGFRVLGAPLESWTESDYQRANELLSQQLKMLPVGTVVQKTDIYYDHEFKPDQSPSGAAPSGAAPSGYYEGKLYEHFFARLALLHEGYLFLSLPSKAKHRLKRTNPVTTLFAKGGSLIRNPFDRIDELLQVAETMAAEFIGGLYSLKEVRFERLEEDALRSLLIRYLNLSFTEKTNRLNRVLYNDQSNLVVGEKKANIITMTGQGSEVFASVKNQYQVASPFTYPLSHYLSFPHVVTQCLLIEDTEDTLKSLDFERKLNDSLEWLTTQDHALKAEELDEFTAYVRSSNTGLVSLHVSVMVFESDERLRQSYTERSVAALRQMYGAEALIESYDTANLFFASLPGNGFQHYRWLTTASEIAGCYLHWMTSFMGDSYGDFLCDRFRNLLQVNLFNTQLANQNCVVIGPSGSGKSYTMGNFIAQRLERGARQIIIDKGGTYRNVLYALTGKDFAQTYFEYSADKPLAFNPFLLEKDRKGYYKLTAEKSNFLIALLSSLWKGGSASQDLLPAERAIFKMMLPRYYQYLDEDKHILPGATSFYQFLCDYHDRHQHDPQYLSEIRYFDMGQFLIVLKPFVEGEYREVLNARHELDISEQPLVCFDLDKINTDPILYPIVTLLITELALDQIRKYPDQIKYLYLDEAWAMLSGSLKAFIEDLFRTIRKNNGSVAIITQGLSEIKQSSVGEAVLVNADTKIILKHQDKRLVEDLSRHLGFTTHEVELIHSMRVAQDYRELFIKQGEQARVYVLETSSHLDAVLSSKPQERNYLRKLIEHYQGNLPFAVNQFVQSKALGGIPLGQGAGSLERGDIGEAHETKNNSHTLVKENAPSATTLPQAPSSQLPAPNAKPQAPSTSLNHE</sequence>
<reference evidence="3" key="2">
    <citation type="journal article" date="2024" name="Antonie Van Leeuwenhoek">
        <title>Roseihalotalea indica gen. nov., sp. nov., a halophilic Bacteroidetes from mesopelagic Southwest Indian Ocean with higher carbohydrate metabolic potential.</title>
        <authorList>
            <person name="Chen B."/>
            <person name="Zhang M."/>
            <person name="Lin D."/>
            <person name="Ye J."/>
            <person name="Tang K."/>
        </authorList>
    </citation>
    <scope>NUCLEOTIDE SEQUENCE</scope>
    <source>
        <strain evidence="3">TK19036</strain>
    </source>
</reference>
<evidence type="ECO:0000313" key="3">
    <source>
        <dbReference type="EMBL" id="WKN38701.1"/>
    </source>
</evidence>
<dbReference type="NCBIfam" id="TIGR03783">
    <property type="entry name" value="Bac_Flav_CT_G"/>
    <property type="match status" value="1"/>
</dbReference>
<dbReference type="InterPro" id="IPR053155">
    <property type="entry name" value="F-pilin_assembly_TraC"/>
</dbReference>
<dbReference type="CDD" id="cd01127">
    <property type="entry name" value="TrwB_TraG_TraD_VirD4"/>
    <property type="match status" value="1"/>
</dbReference>
<evidence type="ECO:0000256" key="1">
    <source>
        <dbReference type="SAM" id="MobiDB-lite"/>
    </source>
</evidence>
<dbReference type="InterPro" id="IPR022509">
    <property type="entry name" value="Conjugation_ATPase_TraG"/>
</dbReference>
<dbReference type="InterPro" id="IPR043964">
    <property type="entry name" value="P-loop_TraG"/>
</dbReference>
<organism evidence="3">
    <name type="scientific">Roseihalotalea indica</name>
    <dbReference type="NCBI Taxonomy" id="2867963"/>
    <lineage>
        <taxon>Bacteria</taxon>
        <taxon>Pseudomonadati</taxon>
        <taxon>Bacteroidota</taxon>
        <taxon>Cytophagia</taxon>
        <taxon>Cytophagales</taxon>
        <taxon>Catalimonadaceae</taxon>
        <taxon>Roseihalotalea</taxon>
    </lineage>
</organism>
<dbReference type="Gene3D" id="1.10.8.730">
    <property type="match status" value="1"/>
</dbReference>
<reference evidence="3" key="1">
    <citation type="journal article" date="2023" name="Comput. Struct. Biotechnol. J.">
        <title>Discovery of a novel marine Bacteroidetes with a rich repertoire of carbohydrate-active enzymes.</title>
        <authorList>
            <person name="Chen B."/>
            <person name="Liu G."/>
            <person name="Chen Q."/>
            <person name="Wang H."/>
            <person name="Liu L."/>
            <person name="Tang K."/>
        </authorList>
    </citation>
    <scope>NUCLEOTIDE SEQUENCE</scope>
    <source>
        <strain evidence="3">TK19036</strain>
    </source>
</reference>
<dbReference type="Gene3D" id="3.40.50.300">
    <property type="entry name" value="P-loop containing nucleotide triphosphate hydrolases"/>
    <property type="match status" value="1"/>
</dbReference>
<protein>
    <submittedName>
        <fullName evidence="3">TraG family conjugative transposon ATPase</fullName>
    </submittedName>
</protein>
<dbReference type="PANTHER" id="PTHR38467:SF1">
    <property type="entry name" value="CONJUGATIVE TRANSFER: ASSEMBLY"/>
    <property type="match status" value="1"/>
</dbReference>
<name>A0AA49GTS7_9BACT</name>
<feature type="compositionally biased region" description="Polar residues" evidence="1">
    <location>
        <begin position="863"/>
        <end position="877"/>
    </location>
</feature>
<dbReference type="Pfam" id="PF19044">
    <property type="entry name" value="P-loop_TraG"/>
    <property type="match status" value="1"/>
</dbReference>
<proteinExistence type="predicted"/>
<dbReference type="InterPro" id="IPR027417">
    <property type="entry name" value="P-loop_NTPase"/>
</dbReference>
<feature type="domain" description="TraG P-loop" evidence="2">
    <location>
        <begin position="431"/>
        <end position="823"/>
    </location>
</feature>